<dbReference type="AlphaFoldDB" id="A0A0F4NPE1"/>
<feature type="region of interest" description="Disordered" evidence="1">
    <location>
        <begin position="284"/>
        <end position="304"/>
    </location>
</feature>
<accession>A0A0F4NPE1</accession>
<proteinExistence type="predicted"/>
<comment type="caution">
    <text evidence="3">The sequence shown here is derived from an EMBL/GenBank/DDBJ whole genome shotgun (WGS) entry which is preliminary data.</text>
</comment>
<evidence type="ECO:0000256" key="1">
    <source>
        <dbReference type="SAM" id="MobiDB-lite"/>
    </source>
</evidence>
<protein>
    <submittedName>
        <fullName evidence="3">Pilus assembly protein</fullName>
    </submittedName>
</protein>
<dbReference type="Proteomes" id="UP000033673">
    <property type="component" value="Unassembled WGS sequence"/>
</dbReference>
<feature type="compositionally biased region" description="Polar residues" evidence="1">
    <location>
        <begin position="284"/>
        <end position="299"/>
    </location>
</feature>
<dbReference type="InterPro" id="IPR028087">
    <property type="entry name" value="Tad_N"/>
</dbReference>
<dbReference type="PATRIC" id="fig|579748.3.peg.292"/>
<dbReference type="EMBL" id="JXXV01000005">
    <property type="protein sequence ID" value="KJY85010.1"/>
    <property type="molecule type" value="Genomic_DNA"/>
</dbReference>
<name>A0A0F4NPE1_9VIBR</name>
<feature type="region of interest" description="Disordered" evidence="1">
    <location>
        <begin position="389"/>
        <end position="418"/>
    </location>
</feature>
<reference evidence="3 4" key="1">
    <citation type="journal article" date="2015" name="BMC Genomics">
        <title>Genome mining reveals unlocked bioactive potential of marine Gram-negative bacteria.</title>
        <authorList>
            <person name="Machado H."/>
            <person name="Sonnenschein E.C."/>
            <person name="Melchiorsen J."/>
            <person name="Gram L."/>
        </authorList>
    </citation>
    <scope>NUCLEOTIDE SEQUENCE [LARGE SCALE GENOMIC DNA]</scope>
    <source>
        <strain evidence="3 4">S2757</strain>
    </source>
</reference>
<dbReference type="RefSeq" id="WP_045953942.1">
    <property type="nucleotide sequence ID" value="NZ_JXXV01000005.1"/>
</dbReference>
<dbReference type="STRING" id="579748.TW81_01415"/>
<evidence type="ECO:0000313" key="4">
    <source>
        <dbReference type="Proteomes" id="UP000033673"/>
    </source>
</evidence>
<evidence type="ECO:0000259" key="2">
    <source>
        <dbReference type="Pfam" id="PF13400"/>
    </source>
</evidence>
<evidence type="ECO:0000313" key="3">
    <source>
        <dbReference type="EMBL" id="KJY85010.1"/>
    </source>
</evidence>
<dbReference type="Pfam" id="PF13400">
    <property type="entry name" value="Tad"/>
    <property type="match status" value="1"/>
</dbReference>
<keyword evidence="4" id="KW-1185">Reference proteome</keyword>
<dbReference type="OrthoDB" id="6350731at2"/>
<feature type="domain" description="Putative Flp pilus-assembly TadG-like N-terminal" evidence="2">
    <location>
        <begin position="17"/>
        <end position="60"/>
    </location>
</feature>
<sequence length="418" mass="43355">MSRCTNIRMANKQKGLALVLVTAAMMSLIGIAALSIDVNHSMLNKTRLQNSLDAAALAAAIVVDNGGTTAEATNAANTTLSNVANATGNAEMDFSSATISVQFSNDPTLFPDGSFNLANDTFVRVSVTDYSLDNFFAHLFNAEKSLSSSAVAGPSPSVIDSNNIVPIAVCEGEAGGTNGYNSGEVYPIKVVSHKNSDMGSGNYQLLDFGSGASTVREALAGNPDPVNEYQETYGAIGVGSIVTTKPGNTVGPVGQGLNTRFGSYSGGGVSADDYPSDVYVRESTVSPTTDSDGNVTYEDTSGDGGQPWGYEDYLAALPDCTGDPDCRIASGGQYNRRVLILPVVDCTGAKGGTTSFEVTALACFFLLQQAPTNNGSKDPVYGEFIEDCSAQGGTPGQNSNDDGPYRIVLYKDPNGGES</sequence>
<gene>
    <name evidence="3" type="ORF">TW81_01415</name>
</gene>
<organism evidence="3 4">
    <name type="scientific">Vibrio galatheae</name>
    <dbReference type="NCBI Taxonomy" id="579748"/>
    <lineage>
        <taxon>Bacteria</taxon>
        <taxon>Pseudomonadati</taxon>
        <taxon>Pseudomonadota</taxon>
        <taxon>Gammaproteobacteria</taxon>
        <taxon>Vibrionales</taxon>
        <taxon>Vibrionaceae</taxon>
        <taxon>Vibrio</taxon>
    </lineage>
</organism>